<evidence type="ECO:0000256" key="2">
    <source>
        <dbReference type="ARBA" id="ARBA00023163"/>
    </source>
</evidence>
<comment type="caution">
    <text evidence="4">The sequence shown here is derived from an EMBL/GenBank/DDBJ whole genome shotgun (WGS) entry which is preliminary data.</text>
</comment>
<feature type="domain" description="Mga helix-turn-helix" evidence="3">
    <location>
        <begin position="82"/>
        <end position="165"/>
    </location>
</feature>
<dbReference type="RefSeq" id="WP_258547471.1">
    <property type="nucleotide sequence ID" value="NZ_LEPB01000004.1"/>
</dbReference>
<name>A0A367CFE4_9ENTE</name>
<evidence type="ECO:0000256" key="1">
    <source>
        <dbReference type="ARBA" id="ARBA00023015"/>
    </source>
</evidence>
<organism evidence="4 5">
    <name type="scientific">Enterococcus durans</name>
    <dbReference type="NCBI Taxonomy" id="53345"/>
    <lineage>
        <taxon>Bacteria</taxon>
        <taxon>Bacillati</taxon>
        <taxon>Bacillota</taxon>
        <taxon>Bacilli</taxon>
        <taxon>Lactobacillales</taxon>
        <taxon>Enterococcaceae</taxon>
        <taxon>Enterococcus</taxon>
    </lineage>
</organism>
<sequence>MFTKLIDANELHVYNFLSYCYDNNKAHYSVKELMYELNYTQSKLLSVIRHTEMLTTYYSEYKLTFFEAEKVILIEFSPLFLKSKIYATILSRSVGFKLLDSLFKEKYHSLEHLSQKYYMSLRTIQRKLGEMNKILENYHLTCSLKRMNPLDGKEYHIRYFFHLMYWQIFDEKEQESIKKVEKNQKIMGIFTEHAPYMREIDRQKFNAFLAISLQRIKKGHFLQEIPDNVEVFQHPLITKERFKEKILKPLLAVNLVSLKDMAETECDFLYFMYGVMNTYLECDLKDLDIHKMNEGWNSEEAYFVHYLEKYFHVTLADKERMYLLVNLTMIHHSSLVFGTKNKIDAFGNTAREEELQRSFPMMYPTMKRFFYELSEDREQYLQYYEMNQRLIFQYCMLTRDVFIKYEKPLTFSLQSKYGKTQELWEKKRILNATNRPLECVHFSEKPDLVISDYPIDLEVYGLENTPVFYWSGQPTVNDWRRLKSVMKELRGKNIQSLLEKMTLTH</sequence>
<dbReference type="Pfam" id="PF05043">
    <property type="entry name" value="Mga"/>
    <property type="match status" value="1"/>
</dbReference>
<proteinExistence type="predicted"/>
<dbReference type="Proteomes" id="UP000252797">
    <property type="component" value="Unassembled WGS sequence"/>
</dbReference>
<keyword evidence="2" id="KW-0804">Transcription</keyword>
<evidence type="ECO:0000259" key="3">
    <source>
        <dbReference type="Pfam" id="PF05043"/>
    </source>
</evidence>
<dbReference type="InterPro" id="IPR050661">
    <property type="entry name" value="BglG_antiterminators"/>
</dbReference>
<dbReference type="AlphaFoldDB" id="A0A367CFE4"/>
<evidence type="ECO:0000313" key="5">
    <source>
        <dbReference type="Proteomes" id="UP000252797"/>
    </source>
</evidence>
<dbReference type="InterPro" id="IPR007737">
    <property type="entry name" value="Mga_HTH"/>
</dbReference>
<dbReference type="Gene3D" id="1.10.10.10">
    <property type="entry name" value="Winged helix-like DNA-binding domain superfamily/Winged helix DNA-binding domain"/>
    <property type="match status" value="1"/>
</dbReference>
<dbReference type="PANTHER" id="PTHR30185:SF18">
    <property type="entry name" value="TRANSCRIPTIONAL REGULATOR MTLR"/>
    <property type="match status" value="1"/>
</dbReference>
<dbReference type="PANTHER" id="PTHR30185">
    <property type="entry name" value="CRYPTIC BETA-GLUCOSIDE BGL OPERON ANTITERMINATOR"/>
    <property type="match status" value="1"/>
</dbReference>
<protein>
    <recommendedName>
        <fullName evidence="3">Mga helix-turn-helix domain-containing protein</fullName>
    </recommendedName>
</protein>
<reference evidence="4 5" key="1">
    <citation type="submission" date="2015-06" db="EMBL/GenBank/DDBJ databases">
        <title>The Genome Sequence of Enterococcus durans 4EA1.</title>
        <authorList>
            <consortium name="The Broad Institute Genomics Platform"/>
            <consortium name="The Broad Institute Genome Sequencing Center for Infectious Disease"/>
            <person name="Earl A.M."/>
            <person name="Van Tyne D."/>
            <person name="Lebreton F."/>
            <person name="Saavedra J.T."/>
            <person name="Gilmore M.S."/>
            <person name="Manson Mcguire A."/>
            <person name="Clock S."/>
            <person name="Crupain M."/>
            <person name="Rangan U."/>
            <person name="Young S."/>
            <person name="Abouelleil A."/>
            <person name="Cao P."/>
            <person name="Chapman S.B."/>
            <person name="Griggs A."/>
            <person name="Priest M."/>
            <person name="Shea T."/>
            <person name="Wortman J."/>
            <person name="Nusbaum C."/>
            <person name="Birren B."/>
        </authorList>
    </citation>
    <scope>NUCLEOTIDE SEQUENCE [LARGE SCALE GENOMIC DNA]</scope>
    <source>
        <strain evidence="4 5">4EA1</strain>
    </source>
</reference>
<keyword evidence="1" id="KW-0805">Transcription regulation</keyword>
<evidence type="ECO:0000313" key="4">
    <source>
        <dbReference type="EMBL" id="RCA10720.1"/>
    </source>
</evidence>
<dbReference type="InterPro" id="IPR036388">
    <property type="entry name" value="WH-like_DNA-bd_sf"/>
</dbReference>
<gene>
    <name evidence="4" type="ORF">EA71_01473</name>
</gene>
<accession>A0A367CFE4</accession>
<dbReference type="EMBL" id="LEPB01000004">
    <property type="protein sequence ID" value="RCA10720.1"/>
    <property type="molecule type" value="Genomic_DNA"/>
</dbReference>